<keyword evidence="4" id="KW-0472">Membrane</keyword>
<evidence type="ECO:0000256" key="5">
    <source>
        <dbReference type="SAM" id="SignalP"/>
    </source>
</evidence>
<dbReference type="InterPro" id="IPR000884">
    <property type="entry name" value="TSP1_rpt"/>
</dbReference>
<comment type="caution">
    <text evidence="3">Lacks conserved residue(s) required for the propagation of feature annotation.</text>
</comment>
<dbReference type="InterPro" id="IPR039051">
    <property type="entry name" value="SE-CTX-like"/>
</dbReference>
<reference evidence="7" key="1">
    <citation type="submission" date="2021-03" db="EMBL/GenBank/DDBJ databases">
        <authorList>
            <person name="Bekaert M."/>
        </authorList>
    </citation>
    <scope>NUCLEOTIDE SEQUENCE</scope>
</reference>
<dbReference type="Gene3D" id="4.10.400.10">
    <property type="entry name" value="Low-density Lipoprotein Receptor"/>
    <property type="match status" value="1"/>
</dbReference>
<dbReference type="PANTHER" id="PTHR40472">
    <property type="entry name" value="RICIN B-TYPE LECTIN DOMAIN-CONTAINING PROTEIN"/>
    <property type="match status" value="1"/>
</dbReference>
<keyword evidence="1" id="KW-0245">EGF-like domain</keyword>
<dbReference type="Pfam" id="PF00053">
    <property type="entry name" value="EGF_laminin"/>
    <property type="match status" value="1"/>
</dbReference>
<dbReference type="PROSITE" id="PS50068">
    <property type="entry name" value="LDLRA_2"/>
    <property type="match status" value="1"/>
</dbReference>
<dbReference type="CDD" id="cd00055">
    <property type="entry name" value="EGF_Lam"/>
    <property type="match status" value="1"/>
</dbReference>
<dbReference type="PROSITE" id="PS00022">
    <property type="entry name" value="EGF_1"/>
    <property type="match status" value="1"/>
</dbReference>
<evidence type="ECO:0000256" key="2">
    <source>
        <dbReference type="ARBA" id="ARBA00023157"/>
    </source>
</evidence>
<dbReference type="InterPro" id="IPR002172">
    <property type="entry name" value="LDrepeatLR_classA_rpt"/>
</dbReference>
<dbReference type="SUPFAM" id="SSF57424">
    <property type="entry name" value="LDL receptor-like module"/>
    <property type="match status" value="1"/>
</dbReference>
<keyword evidence="4" id="KW-1133">Transmembrane helix</keyword>
<keyword evidence="2 3" id="KW-1015">Disulfide bond</keyword>
<dbReference type="PROSITE" id="PS50092">
    <property type="entry name" value="TSP1"/>
    <property type="match status" value="1"/>
</dbReference>
<organism evidence="7 8">
    <name type="scientific">Mytilus edulis</name>
    <name type="common">Blue mussel</name>
    <dbReference type="NCBI Taxonomy" id="6550"/>
    <lineage>
        <taxon>Eukaryota</taxon>
        <taxon>Metazoa</taxon>
        <taxon>Spiralia</taxon>
        <taxon>Lophotrochozoa</taxon>
        <taxon>Mollusca</taxon>
        <taxon>Bivalvia</taxon>
        <taxon>Autobranchia</taxon>
        <taxon>Pteriomorphia</taxon>
        <taxon>Mytilida</taxon>
        <taxon>Mytiloidea</taxon>
        <taxon>Mytilidae</taxon>
        <taxon>Mytilinae</taxon>
        <taxon>Mytilus</taxon>
    </lineage>
</organism>
<dbReference type="InterPro" id="IPR036383">
    <property type="entry name" value="TSP1_rpt_sf"/>
</dbReference>
<dbReference type="SUPFAM" id="SSF82895">
    <property type="entry name" value="TSP-1 type 1 repeat"/>
    <property type="match status" value="1"/>
</dbReference>
<dbReference type="EMBL" id="CAJPWZ010000491">
    <property type="protein sequence ID" value="CAG2194708.1"/>
    <property type="molecule type" value="Genomic_DNA"/>
</dbReference>
<dbReference type="SMART" id="SM00209">
    <property type="entry name" value="TSP1"/>
    <property type="match status" value="1"/>
</dbReference>
<dbReference type="Proteomes" id="UP000683360">
    <property type="component" value="Unassembled WGS sequence"/>
</dbReference>
<dbReference type="InterPro" id="IPR036055">
    <property type="entry name" value="LDL_receptor-like_sf"/>
</dbReference>
<dbReference type="SMART" id="SM00180">
    <property type="entry name" value="EGF_Lam"/>
    <property type="match status" value="1"/>
</dbReference>
<feature type="chain" id="PRO_5035737984" description="EGF-like domain-containing protein" evidence="5">
    <location>
        <begin position="24"/>
        <end position="1108"/>
    </location>
</feature>
<dbReference type="CDD" id="cd00112">
    <property type="entry name" value="LDLa"/>
    <property type="match status" value="1"/>
</dbReference>
<sequence>MEILRILVLWILFWILLLTHGNGSEISDKLSTGFNDGAKGFLLGLEKLVTPEKLLGFITKLSGFIGVAGGFLSFLFIFIPKQESAELKFMKKKFAEVNMKLDRMFNEFDNVKNLITLENQRAAYIDDATAILFGYKQLTEHFIHEISETNCTTPRDCLRQRLVVAESYQKHFNIKHRLYRILRGTTESISVFNDPLLDLIKRTYKCNLGEVIRFANGVILLAFKGQQVVIAHEKLTGSNASIIFAVKEWSDLVYSIRNKVEDIKVECYKNINKYIKDDVEDTIYQTNMPSNKQAADSLKNKLDIKYPWLYWTILSYGSYGAQNHWGFSSFLNMPKLKEERKRNLRVITHDKGTYSYYKLRKEMLDVIDDAFSVTTPFIPFSNVKHSAKLVYEMLKDKLESQTDVWPKLSAFIVLRNPNDLQIAAESKQLNLIYRSREHDIMEQNNTLTFVVWASFKSSQQIDGVSCPFNCSAKGLTVHKPHSSSCYCRCNAYFQGNNCQHYSGVNLADNVYKILAASARIPKLTDIYYKLSDMQDIVGVSLDRIQDSLQKKYDNLNKRLTKEFQWTNLIVQYAHDIRQLTYYISRFKLLNSSSPSFVYESTVLATTILQSGNVPKWTYELNLLLVGRADILIQHKPLLEIISSRHIDIACSLDYKNALDNIWRQLFILQSQAFIIWVQAKEILKQSSNAVTSRYVLTVGNQQTFFRNNTCELFVENSLNLNCSGGFYLFPKTKLLNTCKKNHYKVGDASVSCHSGTTHCLACDCNPAGSSNTECNDIDGQCVCKDNYFGKQCRDRHCEWTPFGKLGSCNKSCDYGGIRTRIRKQAITQKGKGKFCSGNAIEYHNCFNECCSGYYNCLENKTCIPQEYVCDYDNDCGNWQDEKICKKNCSIEYTLWNDAGGGNAAYLDRHSLNCYGNSVLNMFQLERSGTSIRYRYRCCDVSIRLSNKNMFSFTAEQNSFTDDGSQNTVYLDRQHISCGTHGLLYRVKLIRDVGHTLWRYKYGCLQVLGDYRGRLSCYDYSTGYTRDGNGQNYYLDRQHVSCDHDYFMQYIHLNRNSDHTHIRYTIRCCEIIVPLRGGFRGFLPEATDALLMLMKRMKTFSSYVSSLST</sequence>
<keyword evidence="8" id="KW-1185">Reference proteome</keyword>
<dbReference type="OrthoDB" id="10211240at2759"/>
<keyword evidence="5" id="KW-0732">Signal</keyword>
<name>A0A8S3QI11_MYTED</name>
<dbReference type="SMART" id="SM00192">
    <property type="entry name" value="LDLa"/>
    <property type="match status" value="1"/>
</dbReference>
<feature type="transmembrane region" description="Helical" evidence="4">
    <location>
        <begin position="54"/>
        <end position="79"/>
    </location>
</feature>
<keyword evidence="4" id="KW-0812">Transmembrane</keyword>
<dbReference type="Gene3D" id="2.20.100.10">
    <property type="entry name" value="Thrombospondin type-1 (TSP1) repeat"/>
    <property type="match status" value="1"/>
</dbReference>
<evidence type="ECO:0000256" key="3">
    <source>
        <dbReference type="PROSITE-ProRule" id="PRU00124"/>
    </source>
</evidence>
<dbReference type="Gene3D" id="2.170.300.10">
    <property type="entry name" value="Tie2 ligand-binding domain superfamily"/>
    <property type="match status" value="1"/>
</dbReference>
<dbReference type="InterPro" id="IPR000742">
    <property type="entry name" value="EGF"/>
</dbReference>
<comment type="caution">
    <text evidence="7">The sequence shown here is derived from an EMBL/GenBank/DDBJ whole genome shotgun (WGS) entry which is preliminary data.</text>
</comment>
<evidence type="ECO:0000313" key="8">
    <source>
        <dbReference type="Proteomes" id="UP000683360"/>
    </source>
</evidence>
<feature type="disulfide bond" evidence="3">
    <location>
        <begin position="869"/>
        <end position="884"/>
    </location>
</feature>
<evidence type="ECO:0000256" key="1">
    <source>
        <dbReference type="ARBA" id="ARBA00022536"/>
    </source>
</evidence>
<accession>A0A8S3QI11</accession>
<feature type="signal peptide" evidence="5">
    <location>
        <begin position="1"/>
        <end position="23"/>
    </location>
</feature>
<evidence type="ECO:0000256" key="4">
    <source>
        <dbReference type="SAM" id="Phobius"/>
    </source>
</evidence>
<protein>
    <recommendedName>
        <fullName evidence="6">EGF-like domain-containing protein</fullName>
    </recommendedName>
</protein>
<proteinExistence type="predicted"/>
<dbReference type="InterPro" id="IPR002049">
    <property type="entry name" value="LE_dom"/>
</dbReference>
<dbReference type="PANTHER" id="PTHR40472:SF10">
    <property type="entry name" value="RAPUNZEL 5"/>
    <property type="match status" value="1"/>
</dbReference>
<evidence type="ECO:0000259" key="6">
    <source>
        <dbReference type="PROSITE" id="PS00022"/>
    </source>
</evidence>
<gene>
    <name evidence="7" type="ORF">MEDL_9710</name>
</gene>
<feature type="domain" description="EGF-like" evidence="6">
    <location>
        <begin position="487"/>
        <end position="498"/>
    </location>
</feature>
<dbReference type="AlphaFoldDB" id="A0A8S3QI11"/>
<evidence type="ECO:0000313" key="7">
    <source>
        <dbReference type="EMBL" id="CAG2194708.1"/>
    </source>
</evidence>